<dbReference type="SUPFAM" id="SSF48008">
    <property type="entry name" value="GntR ligand-binding domain-like"/>
    <property type="match status" value="1"/>
</dbReference>
<dbReference type="SMART" id="SM00345">
    <property type="entry name" value="HTH_GNTR"/>
    <property type="match status" value="1"/>
</dbReference>
<dbReference type="EMBL" id="JABBVZ010000004">
    <property type="protein sequence ID" value="NMP21128.1"/>
    <property type="molecule type" value="Genomic_DNA"/>
</dbReference>
<dbReference type="InterPro" id="IPR000524">
    <property type="entry name" value="Tscrpt_reg_HTH_GntR"/>
</dbReference>
<evidence type="ECO:0000256" key="3">
    <source>
        <dbReference type="ARBA" id="ARBA00023163"/>
    </source>
</evidence>
<dbReference type="Gene3D" id="1.10.10.10">
    <property type="entry name" value="Winged helix-like DNA-binding domain superfamily/Winged helix DNA-binding domain"/>
    <property type="match status" value="1"/>
</dbReference>
<dbReference type="InterPro" id="IPR008920">
    <property type="entry name" value="TF_FadR/GntR_C"/>
</dbReference>
<evidence type="ECO:0000256" key="2">
    <source>
        <dbReference type="ARBA" id="ARBA00023125"/>
    </source>
</evidence>
<dbReference type="Gene3D" id="1.20.120.530">
    <property type="entry name" value="GntR ligand-binding domain-like"/>
    <property type="match status" value="1"/>
</dbReference>
<organism evidence="5 6">
    <name type="scientific">Sulfobacillus harzensis</name>
    <dbReference type="NCBI Taxonomy" id="2729629"/>
    <lineage>
        <taxon>Bacteria</taxon>
        <taxon>Bacillati</taxon>
        <taxon>Bacillota</taxon>
        <taxon>Clostridia</taxon>
        <taxon>Eubacteriales</taxon>
        <taxon>Clostridiales Family XVII. Incertae Sedis</taxon>
        <taxon>Sulfobacillus</taxon>
    </lineage>
</organism>
<dbReference type="Proteomes" id="UP000533476">
    <property type="component" value="Unassembled WGS sequence"/>
</dbReference>
<dbReference type="InterPro" id="IPR036390">
    <property type="entry name" value="WH_DNA-bd_sf"/>
</dbReference>
<evidence type="ECO:0000313" key="5">
    <source>
        <dbReference type="EMBL" id="NMP21128.1"/>
    </source>
</evidence>
<dbReference type="SUPFAM" id="SSF46785">
    <property type="entry name" value="Winged helix' DNA-binding domain"/>
    <property type="match status" value="1"/>
</dbReference>
<protein>
    <submittedName>
        <fullName evidence="5">GntR family transcriptional regulator</fullName>
    </submittedName>
</protein>
<reference evidence="5 6" key="1">
    <citation type="submission" date="2020-04" db="EMBL/GenBank/DDBJ databases">
        <authorList>
            <person name="Zhang R."/>
            <person name="Schippers A."/>
        </authorList>
    </citation>
    <scope>NUCLEOTIDE SEQUENCE [LARGE SCALE GENOMIC DNA]</scope>
    <source>
        <strain evidence="5 6">DSM 109850</strain>
    </source>
</reference>
<dbReference type="PANTHER" id="PTHR43537:SF5">
    <property type="entry name" value="UXU OPERON TRANSCRIPTIONAL REGULATOR"/>
    <property type="match status" value="1"/>
</dbReference>
<dbReference type="InterPro" id="IPR036388">
    <property type="entry name" value="WH-like_DNA-bd_sf"/>
</dbReference>
<dbReference type="AlphaFoldDB" id="A0A7Y0L0P1"/>
<keyword evidence="6" id="KW-1185">Reference proteome</keyword>
<dbReference type="CDD" id="cd07377">
    <property type="entry name" value="WHTH_GntR"/>
    <property type="match status" value="1"/>
</dbReference>
<dbReference type="PROSITE" id="PS50949">
    <property type="entry name" value="HTH_GNTR"/>
    <property type="match status" value="1"/>
</dbReference>
<dbReference type="RefSeq" id="WP_169096156.1">
    <property type="nucleotide sequence ID" value="NZ_JABBVZ010000004.1"/>
</dbReference>
<feature type="domain" description="HTH gntR-type" evidence="4">
    <location>
        <begin position="1"/>
        <end position="68"/>
    </location>
</feature>
<dbReference type="GO" id="GO:0003677">
    <property type="term" value="F:DNA binding"/>
    <property type="evidence" value="ECO:0007669"/>
    <property type="project" value="UniProtKB-KW"/>
</dbReference>
<dbReference type="InterPro" id="IPR011711">
    <property type="entry name" value="GntR_C"/>
</dbReference>
<dbReference type="Pfam" id="PF07729">
    <property type="entry name" value="FCD"/>
    <property type="match status" value="1"/>
</dbReference>
<keyword evidence="1" id="KW-0805">Transcription regulation</keyword>
<evidence type="ECO:0000259" key="4">
    <source>
        <dbReference type="PROSITE" id="PS50949"/>
    </source>
</evidence>
<dbReference type="Pfam" id="PF00392">
    <property type="entry name" value="GntR"/>
    <property type="match status" value="1"/>
</dbReference>
<keyword evidence="3" id="KW-0804">Transcription</keyword>
<accession>A0A7Y0L0P1</accession>
<evidence type="ECO:0000256" key="1">
    <source>
        <dbReference type="ARBA" id="ARBA00023015"/>
    </source>
</evidence>
<dbReference type="GO" id="GO:0003700">
    <property type="term" value="F:DNA-binding transcription factor activity"/>
    <property type="evidence" value="ECO:0007669"/>
    <property type="project" value="InterPro"/>
</dbReference>
<sequence>MSKTEQVYQILQHRIMGGHYSPGFRLVIDSLARDLGVSTMPVREAIRRLEAEGLVRYQPNVGAEVAGLDGRHFHDMQEVLAKLEGWIWEICGPLAATEEIGRLSTLANGMQTALDGRRLEDFVVLEGQFHDIFHQRSPNRYLAELANRGWTRLEPLRLALYVQAPDMAIQALHYYYQLVQSLKEKAPPKVLGQLVEESHQQLLVVLRRQVGDRKEAQP</sequence>
<gene>
    <name evidence="5" type="ORF">HIJ39_01985</name>
</gene>
<evidence type="ECO:0000313" key="6">
    <source>
        <dbReference type="Proteomes" id="UP000533476"/>
    </source>
</evidence>
<dbReference type="PANTHER" id="PTHR43537">
    <property type="entry name" value="TRANSCRIPTIONAL REGULATOR, GNTR FAMILY"/>
    <property type="match status" value="1"/>
</dbReference>
<comment type="caution">
    <text evidence="5">The sequence shown here is derived from an EMBL/GenBank/DDBJ whole genome shotgun (WGS) entry which is preliminary data.</text>
</comment>
<proteinExistence type="predicted"/>
<keyword evidence="2" id="KW-0238">DNA-binding</keyword>
<name>A0A7Y0L0P1_9FIRM</name>